<keyword evidence="4" id="KW-0336">GPI-anchor</keyword>
<feature type="compositionally biased region" description="Basic and acidic residues" evidence="10">
    <location>
        <begin position="476"/>
        <end position="485"/>
    </location>
</feature>
<evidence type="ECO:0000256" key="5">
    <source>
        <dbReference type="ARBA" id="ARBA00022729"/>
    </source>
</evidence>
<feature type="coiled-coil region" evidence="9">
    <location>
        <begin position="346"/>
        <end position="376"/>
    </location>
</feature>
<evidence type="ECO:0000256" key="3">
    <source>
        <dbReference type="ARBA" id="ARBA00022475"/>
    </source>
</evidence>
<dbReference type="EMBL" id="KX700721">
    <property type="protein sequence ID" value="APD74677.1"/>
    <property type="molecule type" value="Genomic_DNA"/>
</dbReference>
<dbReference type="VEuPathDB" id="TriTrypDB:Tb08.27P2.140"/>
<evidence type="ECO:0000256" key="7">
    <source>
        <dbReference type="ARBA" id="ARBA00023180"/>
    </source>
</evidence>
<evidence type="ECO:0000256" key="6">
    <source>
        <dbReference type="ARBA" id="ARBA00023136"/>
    </source>
</evidence>
<dbReference type="InterPro" id="IPR025932">
    <property type="entry name" value="Trypano_VSG_B_N_dom"/>
</dbReference>
<reference evidence="14" key="1">
    <citation type="submission" date="2016-08" db="EMBL/GenBank/DDBJ databases">
        <title>VSG repertoire of Trypanosoma brucei EATRO 1125.</title>
        <authorList>
            <person name="Cross G.A."/>
        </authorList>
    </citation>
    <scope>NUCLEOTIDE SEQUENCE</scope>
    <source>
        <strain evidence="14">EATRO 1125</strain>
    </source>
</reference>
<dbReference type="Pfam" id="PF10659">
    <property type="entry name" value="Trypan_glycop_C"/>
    <property type="match status" value="1"/>
</dbReference>
<evidence type="ECO:0000256" key="2">
    <source>
        <dbReference type="ARBA" id="ARBA00004609"/>
    </source>
</evidence>
<sequence length="507" mass="54827">MKLDALLLLLTVSLTRTQAAKEKVVELDNRLAFEALCNIARLAHSQTGLENEPNDVEAAYTQLQALNMTLADDQWKKKFKTEGDGNTWITKIPEEHKSDKAWIKYWQAWKAAAMATDTEAKVTEAQKPAGLNSATPQVKAIVKAKLQTSLYSLDKMKEQYESVTAGSTTLTPAEVKKALNNIVYGEAKEATPTPDGATMFKQATSNDQENNCKGAGAEHQAKSVAATMVCLCAKGTQTGVGHLCSAKQKGEGTAWNGQVASATTQFTDIFSHCITPASAELTSVALETALARVTAALTRETNNIYLGTFIKTKCDGSDSNGACVQYTGTAATDTEQFTKVPWVEKLQELTTNLRKAEKAKEAQQQLNRQAQQQLAAALSYSAEATLTLTQAQQSSPITAPIPAPNKASQEENEKERNKKGKDTDCKPPCKWDGEAKEPNKKCTLSEEAKKAVQKANQEKGGTDGKPASDLCTKHTKKEDCEKENEGQNPSEKPTAGGSKKSAKIQVF</sequence>
<keyword evidence="6" id="KW-0472">Membrane</keyword>
<dbReference type="InterPro" id="IPR019609">
    <property type="entry name" value="Variant_surf_glycoprt_trypan_C"/>
</dbReference>
<feature type="region of interest" description="Disordered" evidence="10">
    <location>
        <begin position="391"/>
        <end position="507"/>
    </location>
</feature>
<organism evidence="14">
    <name type="scientific">Trypanosoma brucei</name>
    <dbReference type="NCBI Taxonomy" id="5691"/>
    <lineage>
        <taxon>Eukaryota</taxon>
        <taxon>Discoba</taxon>
        <taxon>Euglenozoa</taxon>
        <taxon>Kinetoplastea</taxon>
        <taxon>Metakinetoplastina</taxon>
        <taxon>Trypanosomatida</taxon>
        <taxon>Trypanosomatidae</taxon>
        <taxon>Trypanosoma</taxon>
    </lineage>
</organism>
<dbReference type="Gene3D" id="4.10.110.20">
    <property type="entry name" value="Variant surface glycoprotein MITAT 1.2, VSG 221, C-terminal domain"/>
    <property type="match status" value="1"/>
</dbReference>
<keyword evidence="8" id="KW-0449">Lipoprotein</keyword>
<dbReference type="VEuPathDB" id="TriTrypDB:Tb427_000531000"/>
<dbReference type="Pfam" id="PF13206">
    <property type="entry name" value="VSG_B"/>
    <property type="match status" value="1"/>
</dbReference>
<dbReference type="VEuPathDB" id="TriTrypDB:Tb427_000530900"/>
<evidence type="ECO:0000259" key="12">
    <source>
        <dbReference type="Pfam" id="PF10659"/>
    </source>
</evidence>
<accession>A0A1J0R9S8</accession>
<dbReference type="GO" id="GO:0005886">
    <property type="term" value="C:plasma membrane"/>
    <property type="evidence" value="ECO:0007669"/>
    <property type="project" value="UniProtKB-SubCell"/>
</dbReference>
<evidence type="ECO:0000256" key="8">
    <source>
        <dbReference type="ARBA" id="ARBA00023288"/>
    </source>
</evidence>
<keyword evidence="5 11" id="KW-0732">Signal</keyword>
<evidence type="ECO:0000256" key="9">
    <source>
        <dbReference type="SAM" id="Coils"/>
    </source>
</evidence>
<evidence type="ECO:0000256" key="11">
    <source>
        <dbReference type="SAM" id="SignalP"/>
    </source>
</evidence>
<dbReference type="VEuPathDB" id="TriTrypDB:Tb1125.Tb10.v4.0089"/>
<feature type="domain" description="Trypanosome variant surface glycoprotein B-type N-terminal" evidence="13">
    <location>
        <begin position="15"/>
        <end position="369"/>
    </location>
</feature>
<dbReference type="InterPro" id="IPR027446">
    <property type="entry name" value="VSG_C_dom_sf"/>
</dbReference>
<comment type="subcellular location">
    <subcellularLocation>
        <location evidence="2">Cell membrane</location>
        <topology evidence="2">Lipid-anchor</topology>
        <topology evidence="2">GPI-anchor</topology>
    </subcellularLocation>
</comment>
<evidence type="ECO:0000256" key="4">
    <source>
        <dbReference type="ARBA" id="ARBA00022622"/>
    </source>
</evidence>
<feature type="signal peptide" evidence="11">
    <location>
        <begin position="1"/>
        <end position="19"/>
    </location>
</feature>
<proteinExistence type="predicted"/>
<keyword evidence="9" id="KW-0175">Coiled coil</keyword>
<dbReference type="AlphaFoldDB" id="A0A1J0R9S8"/>
<feature type="compositionally biased region" description="Basic and acidic residues" evidence="10">
    <location>
        <begin position="408"/>
        <end position="462"/>
    </location>
</feature>
<keyword evidence="3" id="KW-1003">Cell membrane</keyword>
<dbReference type="GO" id="GO:0098552">
    <property type="term" value="C:side of membrane"/>
    <property type="evidence" value="ECO:0007669"/>
    <property type="project" value="UniProtKB-KW"/>
</dbReference>
<feature type="chain" id="PRO_5013289245" evidence="11">
    <location>
        <begin position="20"/>
        <end position="507"/>
    </location>
</feature>
<protein>
    <submittedName>
        <fullName evidence="14">Variant surface glycoprotein 1125.4146</fullName>
    </submittedName>
</protein>
<evidence type="ECO:0000256" key="1">
    <source>
        <dbReference type="ARBA" id="ARBA00002523"/>
    </source>
</evidence>
<name>A0A1J0R9S8_9TRYP</name>
<comment type="function">
    <text evidence="1">VSG forms a coat on the surface of the parasite. The trypanosome evades the immune response of the host by expressing a series of antigenically distinct VSGs from an estimated 1000 VSG genes.</text>
</comment>
<evidence type="ECO:0000256" key="10">
    <source>
        <dbReference type="SAM" id="MobiDB-lite"/>
    </source>
</evidence>
<evidence type="ECO:0000259" key="13">
    <source>
        <dbReference type="Pfam" id="PF13206"/>
    </source>
</evidence>
<feature type="domain" description="Trypanosome variant surface glycoprotein C-terminal" evidence="12">
    <location>
        <begin position="417"/>
        <end position="488"/>
    </location>
</feature>
<dbReference type="SUPFAM" id="SSF118251">
    <property type="entry name" value="Variant surface glycoprotein MITAT 1.2, VSG 221, C-terminal domain"/>
    <property type="match status" value="1"/>
</dbReference>
<evidence type="ECO:0000313" key="14">
    <source>
        <dbReference type="EMBL" id="APD74677.1"/>
    </source>
</evidence>
<keyword evidence="7" id="KW-0325">Glycoprotein</keyword>